<keyword evidence="1" id="KW-0472">Membrane</keyword>
<evidence type="ECO:0000313" key="3">
    <source>
        <dbReference type="Proteomes" id="UP000320390"/>
    </source>
</evidence>
<keyword evidence="1" id="KW-0812">Transmembrane</keyword>
<dbReference type="AlphaFoldDB" id="A0A518EP43"/>
<dbReference type="RefSeq" id="WP_145195495.1">
    <property type="nucleotide sequence ID" value="NZ_CP036434.1"/>
</dbReference>
<feature type="transmembrane region" description="Helical" evidence="1">
    <location>
        <begin position="168"/>
        <end position="187"/>
    </location>
</feature>
<gene>
    <name evidence="2" type="ORF">Poly30_13490</name>
</gene>
<evidence type="ECO:0000256" key="1">
    <source>
        <dbReference type="SAM" id="Phobius"/>
    </source>
</evidence>
<dbReference type="EMBL" id="CP036434">
    <property type="protein sequence ID" value="QDV05846.1"/>
    <property type="molecule type" value="Genomic_DNA"/>
</dbReference>
<keyword evidence="3" id="KW-1185">Reference proteome</keyword>
<feature type="transmembrane region" description="Helical" evidence="1">
    <location>
        <begin position="93"/>
        <end position="112"/>
    </location>
</feature>
<accession>A0A518EP43</accession>
<feature type="transmembrane region" description="Helical" evidence="1">
    <location>
        <begin position="199"/>
        <end position="217"/>
    </location>
</feature>
<feature type="transmembrane region" description="Helical" evidence="1">
    <location>
        <begin position="12"/>
        <end position="33"/>
    </location>
</feature>
<name>A0A518EP43_9BACT</name>
<feature type="transmembrane region" description="Helical" evidence="1">
    <location>
        <begin position="229"/>
        <end position="247"/>
    </location>
</feature>
<feature type="transmembrane region" description="Helical" evidence="1">
    <location>
        <begin position="45"/>
        <end position="63"/>
    </location>
</feature>
<keyword evidence="1" id="KW-1133">Transmembrane helix</keyword>
<sequence>MTLISDPKGFPLWTSLATFAGVATMLFAVPGGSLEESVRDSEYDVRLWIGWAHVLGLGAVFVLRRFVMRFDAPHELPASDAGRASWRQYQAGLDGLILHWVALYGVLVYAWSQPPGFEETDAGRVAMACVELLNAAGGLLYFFLFFVLDRPTVATSAEPGRDAHFREAWLMVLAVSALAAFGAALARLGRVPGESFAEVARHGSPVVVAIGMMYLFGRFDRATMGVRPLVVAPLWGYVALQATWARASGPEDLVSAGVFALAFLLKLYFLALQVVWSRDGRLQRRLEMG</sequence>
<dbReference type="Proteomes" id="UP000320390">
    <property type="component" value="Chromosome"/>
</dbReference>
<organism evidence="2 3">
    <name type="scientific">Saltatorellus ferox</name>
    <dbReference type="NCBI Taxonomy" id="2528018"/>
    <lineage>
        <taxon>Bacteria</taxon>
        <taxon>Pseudomonadati</taxon>
        <taxon>Planctomycetota</taxon>
        <taxon>Planctomycetia</taxon>
        <taxon>Planctomycetia incertae sedis</taxon>
        <taxon>Saltatorellus</taxon>
    </lineage>
</organism>
<proteinExistence type="predicted"/>
<protein>
    <submittedName>
        <fullName evidence="2">Uncharacterized protein</fullName>
    </submittedName>
</protein>
<evidence type="ECO:0000313" key="2">
    <source>
        <dbReference type="EMBL" id="QDV05846.1"/>
    </source>
</evidence>
<feature type="transmembrane region" description="Helical" evidence="1">
    <location>
        <begin position="253"/>
        <end position="276"/>
    </location>
</feature>
<feature type="transmembrane region" description="Helical" evidence="1">
    <location>
        <begin position="124"/>
        <end position="148"/>
    </location>
</feature>
<reference evidence="2 3" key="1">
    <citation type="submission" date="2019-02" db="EMBL/GenBank/DDBJ databases">
        <title>Deep-cultivation of Planctomycetes and their phenomic and genomic characterization uncovers novel biology.</title>
        <authorList>
            <person name="Wiegand S."/>
            <person name="Jogler M."/>
            <person name="Boedeker C."/>
            <person name="Pinto D."/>
            <person name="Vollmers J."/>
            <person name="Rivas-Marin E."/>
            <person name="Kohn T."/>
            <person name="Peeters S.H."/>
            <person name="Heuer A."/>
            <person name="Rast P."/>
            <person name="Oberbeckmann S."/>
            <person name="Bunk B."/>
            <person name="Jeske O."/>
            <person name="Meyerdierks A."/>
            <person name="Storesund J.E."/>
            <person name="Kallscheuer N."/>
            <person name="Luecker S."/>
            <person name="Lage O.M."/>
            <person name="Pohl T."/>
            <person name="Merkel B.J."/>
            <person name="Hornburger P."/>
            <person name="Mueller R.-W."/>
            <person name="Bruemmer F."/>
            <person name="Labrenz M."/>
            <person name="Spormann A.M."/>
            <person name="Op den Camp H."/>
            <person name="Overmann J."/>
            <person name="Amann R."/>
            <person name="Jetten M.S.M."/>
            <person name="Mascher T."/>
            <person name="Medema M.H."/>
            <person name="Devos D.P."/>
            <person name="Kaster A.-K."/>
            <person name="Ovreas L."/>
            <person name="Rohde M."/>
            <person name="Galperin M.Y."/>
            <person name="Jogler C."/>
        </authorList>
    </citation>
    <scope>NUCLEOTIDE SEQUENCE [LARGE SCALE GENOMIC DNA]</scope>
    <source>
        <strain evidence="2 3">Poly30</strain>
    </source>
</reference>